<gene>
    <name evidence="2" type="ORF">F5147DRAFT_712138</name>
</gene>
<evidence type="ECO:0000256" key="1">
    <source>
        <dbReference type="SAM" id="MobiDB-lite"/>
    </source>
</evidence>
<protein>
    <submittedName>
        <fullName evidence="2">Uncharacterized protein</fullName>
    </submittedName>
</protein>
<reference evidence="2" key="1">
    <citation type="journal article" date="2020" name="New Phytol.">
        <title>Comparative genomics reveals dynamic genome evolution in host specialist ectomycorrhizal fungi.</title>
        <authorList>
            <person name="Lofgren L.A."/>
            <person name="Nguyen N.H."/>
            <person name="Vilgalys R."/>
            <person name="Ruytinx J."/>
            <person name="Liao H.L."/>
            <person name="Branco S."/>
            <person name="Kuo A."/>
            <person name="LaButti K."/>
            <person name="Lipzen A."/>
            <person name="Andreopoulos W."/>
            <person name="Pangilinan J."/>
            <person name="Riley R."/>
            <person name="Hundley H."/>
            <person name="Na H."/>
            <person name="Barry K."/>
            <person name="Grigoriev I.V."/>
            <person name="Stajich J.E."/>
            <person name="Kennedy P.G."/>
        </authorList>
    </citation>
    <scope>NUCLEOTIDE SEQUENCE</scope>
    <source>
        <strain evidence="2">FC423</strain>
    </source>
</reference>
<name>A0A9P7F1C1_9AGAM</name>
<dbReference type="AlphaFoldDB" id="A0A9P7F1C1"/>
<dbReference type="RefSeq" id="XP_041289269.1">
    <property type="nucleotide sequence ID" value="XM_041438341.1"/>
</dbReference>
<dbReference type="EMBL" id="JABBWM010000057">
    <property type="protein sequence ID" value="KAG2099621.1"/>
    <property type="molecule type" value="Genomic_DNA"/>
</dbReference>
<feature type="region of interest" description="Disordered" evidence="1">
    <location>
        <begin position="1"/>
        <end position="77"/>
    </location>
</feature>
<organism evidence="2 3">
    <name type="scientific">Suillus discolor</name>
    <dbReference type="NCBI Taxonomy" id="1912936"/>
    <lineage>
        <taxon>Eukaryota</taxon>
        <taxon>Fungi</taxon>
        <taxon>Dikarya</taxon>
        <taxon>Basidiomycota</taxon>
        <taxon>Agaricomycotina</taxon>
        <taxon>Agaricomycetes</taxon>
        <taxon>Agaricomycetidae</taxon>
        <taxon>Boletales</taxon>
        <taxon>Suillineae</taxon>
        <taxon>Suillaceae</taxon>
        <taxon>Suillus</taxon>
    </lineage>
</organism>
<keyword evidence="3" id="KW-1185">Reference proteome</keyword>
<feature type="compositionally biased region" description="Basic and acidic residues" evidence="1">
    <location>
        <begin position="1"/>
        <end position="25"/>
    </location>
</feature>
<proteinExistence type="predicted"/>
<dbReference type="OrthoDB" id="3261594at2759"/>
<comment type="caution">
    <text evidence="2">The sequence shown here is derived from an EMBL/GenBank/DDBJ whole genome shotgun (WGS) entry which is preliminary data.</text>
</comment>
<dbReference type="Proteomes" id="UP000823399">
    <property type="component" value="Unassembled WGS sequence"/>
</dbReference>
<accession>A0A9P7F1C1</accession>
<evidence type="ECO:0000313" key="2">
    <source>
        <dbReference type="EMBL" id="KAG2099621.1"/>
    </source>
</evidence>
<evidence type="ECO:0000313" key="3">
    <source>
        <dbReference type="Proteomes" id="UP000823399"/>
    </source>
</evidence>
<sequence>MDIDTYELHTDLGDAQPKERDHDTPDLGNAQPEEREHDTPDLSDTQPEERDHGAPDLGAADLDQDTRPGATSLHGATGRYSRCDGIHHCFAKSNHHRIKCTAAEISGVVPIVHDMCPNTCLAFTGPYTDINHDECPRCGEERWDTKKSTAQKKVACQTFNTCPVGPQLQALWLHPDHAEKMCWRVYMHKAALQLGSAGPTERNGAGNDADEE</sequence>
<dbReference type="GeneID" id="64700600"/>